<dbReference type="SUPFAM" id="SSF109905">
    <property type="entry name" value="Surp module (SWAP domain)"/>
    <property type="match status" value="1"/>
</dbReference>
<dbReference type="CDD" id="cd00590">
    <property type="entry name" value="RRM_SF"/>
    <property type="match status" value="1"/>
</dbReference>
<protein>
    <recommendedName>
        <fullName evidence="3">CID domain-containing protein</fullName>
    </recommendedName>
</protein>
<keyword evidence="5" id="KW-1185">Reference proteome</keyword>
<dbReference type="PANTHER" id="PTHR23140:SF0">
    <property type="entry name" value="U2 SNRNP-ASSOCIATED SURP MOTIF-CONTAINING PROTEIN"/>
    <property type="match status" value="1"/>
</dbReference>
<dbReference type="PROSITE" id="PS51391">
    <property type="entry name" value="CID"/>
    <property type="match status" value="1"/>
</dbReference>
<dbReference type="InterPro" id="IPR035979">
    <property type="entry name" value="RBD_domain_sf"/>
</dbReference>
<dbReference type="GO" id="GO:0005634">
    <property type="term" value="C:nucleus"/>
    <property type="evidence" value="ECO:0007669"/>
    <property type="project" value="TreeGrafter"/>
</dbReference>
<dbReference type="SUPFAM" id="SSF54928">
    <property type="entry name" value="RNA-binding domain, RBD"/>
    <property type="match status" value="1"/>
</dbReference>
<feature type="compositionally biased region" description="Acidic residues" evidence="2">
    <location>
        <begin position="440"/>
        <end position="449"/>
    </location>
</feature>
<comment type="caution">
    <text evidence="4">The sequence shown here is derived from an EMBL/GenBank/DDBJ whole genome shotgun (WGS) entry which is preliminary data.</text>
</comment>
<feature type="region of interest" description="Disordered" evidence="2">
    <location>
        <begin position="535"/>
        <end position="565"/>
    </location>
</feature>
<evidence type="ECO:0000259" key="3">
    <source>
        <dbReference type="PROSITE" id="PS51391"/>
    </source>
</evidence>
<feature type="compositionally biased region" description="Basic and acidic residues" evidence="2">
    <location>
        <begin position="26"/>
        <end position="44"/>
    </location>
</feature>
<feature type="compositionally biased region" description="Basic and acidic residues" evidence="2">
    <location>
        <begin position="751"/>
        <end position="765"/>
    </location>
</feature>
<feature type="compositionally biased region" description="Basic and acidic residues" evidence="2">
    <location>
        <begin position="139"/>
        <end position="154"/>
    </location>
</feature>
<dbReference type="InterPro" id="IPR035967">
    <property type="entry name" value="SWAP/Surp_sf"/>
</dbReference>
<dbReference type="InterPro" id="IPR006569">
    <property type="entry name" value="CID_dom"/>
</dbReference>
<dbReference type="SMART" id="SM00582">
    <property type="entry name" value="RPR"/>
    <property type="match status" value="1"/>
</dbReference>
<name>A0A9P4ULS7_9PEZI</name>
<gene>
    <name evidence="4" type="ORF">K431DRAFT_287877</name>
</gene>
<dbReference type="Gene3D" id="1.25.40.90">
    <property type="match status" value="1"/>
</dbReference>
<sequence length="868" mass="95736">MAEREEQHPEEFPDIGQKLAAPKKISQFERDRQAAEEKRKRAEAENAAALKEFQDSFADNNDDDDPLSHLSGRRGPPSGPRGVGFGGRGGRHGMPPPGPRSGPGGLPGAPPSLKRKRALDELREAEDARREQGVLAFSDSREDTSRRDSETHDEDREDDAPRPNLLLSNLPPTTTTDDVKALLAPHVKVYSVRFLPPVGPGQPSGKRTASAVASLSSDITTGQMESTVGALKDKYLGWGFYLSISRHLSSVAINPSLSRPHTTVSNEPFGAQTNRSEHGRMSLRNAPPPPEHRQGMFAPPSQYSSRISGPRSELFLDVQPPPNLATIRVVHTVAEQLLMEPNPERALEKEAMLMSIPEVQRDERFAFLFDSKSIAGSYYRYILWAPDPVDERADDQRRRAKNPDRVFADFNMEWQPPFANVPFPDLSGLAQAITDIDYVSSDDDSDDEDAGNKGREGDGSAPFETVEHLAPLQKARLVYLLSRLPTTNTRLRQGDVARVTNFAIHHAATGAEEIVDTLLLNIDKPLCNSLAAKFEDSDVDDGQDEDEYEPEETLPTIEDHNDASLANPEDVSIEKTRSNDPSNAKLIALYLISDLLSASATAGARNAWKYRQLFEGGFKALGTFQRLGRLEKDLNWGRMKAEQWKRRVGVLFGIWEGWSVFAGDVLEELKKDFFEPPLTEEEKAAAEAEERREKAEKWKSKFKKVELGSVSASPAPVPHHSTAVEDVENGDVDTSVLEDVDGQPMDEEDIEGKPMENEDLDGKPMEEDDIDGQPMGDDIEDRPTQYGDVDGTSMVNDNTINGPGKEPSASNAVDESVAQEAKRDSSMGFAIKGAASSTAGRSSSPQQPTSRPRRRLRAEDMFADSDEE</sequence>
<keyword evidence="1" id="KW-0694">RNA-binding</keyword>
<evidence type="ECO:0000313" key="5">
    <source>
        <dbReference type="Proteomes" id="UP000799441"/>
    </source>
</evidence>
<dbReference type="Proteomes" id="UP000799441">
    <property type="component" value="Unassembled WGS sequence"/>
</dbReference>
<evidence type="ECO:0000256" key="2">
    <source>
        <dbReference type="SAM" id="MobiDB-lite"/>
    </source>
</evidence>
<feature type="compositionally biased region" description="Acidic residues" evidence="2">
    <location>
        <begin position="725"/>
        <end position="750"/>
    </location>
</feature>
<feature type="region of interest" description="Disordered" evidence="2">
    <location>
        <begin position="259"/>
        <end position="291"/>
    </location>
</feature>
<evidence type="ECO:0000256" key="1">
    <source>
        <dbReference type="ARBA" id="ARBA00022884"/>
    </source>
</evidence>
<feature type="compositionally biased region" description="Basic and acidic residues" evidence="2">
    <location>
        <begin position="1"/>
        <end position="11"/>
    </location>
</feature>
<feature type="compositionally biased region" description="Basic and acidic residues" evidence="2">
    <location>
        <begin position="118"/>
        <end position="132"/>
    </location>
</feature>
<dbReference type="GO" id="GO:0006396">
    <property type="term" value="P:RNA processing"/>
    <property type="evidence" value="ECO:0007669"/>
    <property type="project" value="InterPro"/>
</dbReference>
<feature type="compositionally biased region" description="Low complexity" evidence="2">
    <location>
        <begin position="833"/>
        <end position="850"/>
    </location>
</feature>
<feature type="compositionally biased region" description="Polar residues" evidence="2">
    <location>
        <begin position="259"/>
        <end position="274"/>
    </location>
</feature>
<dbReference type="EMBL" id="MU003829">
    <property type="protein sequence ID" value="KAF2718138.1"/>
    <property type="molecule type" value="Genomic_DNA"/>
</dbReference>
<dbReference type="OrthoDB" id="377209at2759"/>
<feature type="compositionally biased region" description="Low complexity" evidence="2">
    <location>
        <begin position="162"/>
        <end position="176"/>
    </location>
</feature>
<feature type="region of interest" description="Disordered" evidence="2">
    <location>
        <begin position="709"/>
        <end position="868"/>
    </location>
</feature>
<dbReference type="InterPro" id="IPR008942">
    <property type="entry name" value="ENTH_VHS"/>
</dbReference>
<dbReference type="AlphaFoldDB" id="A0A9P4ULS7"/>
<reference evidence="4" key="1">
    <citation type="journal article" date="2020" name="Stud. Mycol.">
        <title>101 Dothideomycetes genomes: a test case for predicting lifestyles and emergence of pathogens.</title>
        <authorList>
            <person name="Haridas S."/>
            <person name="Albert R."/>
            <person name="Binder M."/>
            <person name="Bloem J."/>
            <person name="Labutti K."/>
            <person name="Salamov A."/>
            <person name="Andreopoulos B."/>
            <person name="Baker S."/>
            <person name="Barry K."/>
            <person name="Bills G."/>
            <person name="Bluhm B."/>
            <person name="Cannon C."/>
            <person name="Castanera R."/>
            <person name="Culley D."/>
            <person name="Daum C."/>
            <person name="Ezra D."/>
            <person name="Gonzalez J."/>
            <person name="Henrissat B."/>
            <person name="Kuo A."/>
            <person name="Liang C."/>
            <person name="Lipzen A."/>
            <person name="Lutzoni F."/>
            <person name="Magnuson J."/>
            <person name="Mondo S."/>
            <person name="Nolan M."/>
            <person name="Ohm R."/>
            <person name="Pangilinan J."/>
            <person name="Park H.-J."/>
            <person name="Ramirez L."/>
            <person name="Alfaro M."/>
            <person name="Sun H."/>
            <person name="Tritt A."/>
            <person name="Yoshinaga Y."/>
            <person name="Zwiers L.-H."/>
            <person name="Turgeon B."/>
            <person name="Goodwin S."/>
            <person name="Spatafora J."/>
            <person name="Crous P."/>
            <person name="Grigoriev I."/>
        </authorList>
    </citation>
    <scope>NUCLEOTIDE SEQUENCE</scope>
    <source>
        <strain evidence="4">CBS 116435</strain>
    </source>
</reference>
<dbReference type="InterPro" id="IPR051485">
    <property type="entry name" value="SR-CTD_assoc_factor"/>
</dbReference>
<proteinExistence type="predicted"/>
<dbReference type="InterPro" id="IPR012677">
    <property type="entry name" value="Nucleotide-bd_a/b_plait_sf"/>
</dbReference>
<organism evidence="4 5">
    <name type="scientific">Polychaeton citri CBS 116435</name>
    <dbReference type="NCBI Taxonomy" id="1314669"/>
    <lineage>
        <taxon>Eukaryota</taxon>
        <taxon>Fungi</taxon>
        <taxon>Dikarya</taxon>
        <taxon>Ascomycota</taxon>
        <taxon>Pezizomycotina</taxon>
        <taxon>Dothideomycetes</taxon>
        <taxon>Dothideomycetidae</taxon>
        <taxon>Capnodiales</taxon>
        <taxon>Capnodiaceae</taxon>
        <taxon>Polychaeton</taxon>
    </lineage>
</organism>
<feature type="region of interest" description="Disordered" evidence="2">
    <location>
        <begin position="440"/>
        <end position="465"/>
    </location>
</feature>
<feature type="domain" description="CID" evidence="3">
    <location>
        <begin position="469"/>
        <end position="677"/>
    </location>
</feature>
<evidence type="ECO:0000313" key="4">
    <source>
        <dbReference type="EMBL" id="KAF2718138.1"/>
    </source>
</evidence>
<dbReference type="Gene3D" id="3.30.70.330">
    <property type="match status" value="1"/>
</dbReference>
<dbReference type="GO" id="GO:0003723">
    <property type="term" value="F:RNA binding"/>
    <property type="evidence" value="ECO:0007669"/>
    <property type="project" value="UniProtKB-KW"/>
</dbReference>
<feature type="region of interest" description="Disordered" evidence="2">
    <location>
        <begin position="1"/>
        <end position="176"/>
    </location>
</feature>
<dbReference type="PANTHER" id="PTHR23140">
    <property type="entry name" value="RNA PROCESSING PROTEIN LD23810P"/>
    <property type="match status" value="1"/>
</dbReference>
<feature type="compositionally biased region" description="Acidic residues" evidence="2">
    <location>
        <begin position="537"/>
        <end position="552"/>
    </location>
</feature>
<accession>A0A9P4ULS7</accession>